<evidence type="ECO:0000313" key="2">
    <source>
        <dbReference type="EMBL" id="KAF5402500.1"/>
    </source>
</evidence>
<protein>
    <submittedName>
        <fullName evidence="2">Uncharacterized protein</fullName>
    </submittedName>
</protein>
<dbReference type="OrthoDB" id="6252859at2759"/>
<proteinExistence type="predicted"/>
<keyword evidence="3" id="KW-1185">Reference proteome</keyword>
<evidence type="ECO:0000256" key="1">
    <source>
        <dbReference type="SAM" id="MobiDB-lite"/>
    </source>
</evidence>
<feature type="region of interest" description="Disordered" evidence="1">
    <location>
        <begin position="237"/>
        <end position="284"/>
    </location>
</feature>
<comment type="caution">
    <text evidence="2">The sequence shown here is derived from an EMBL/GenBank/DDBJ whole genome shotgun (WGS) entry which is preliminary data.</text>
</comment>
<accession>A0A8J4T287</accession>
<feature type="compositionally biased region" description="Polar residues" evidence="1">
    <location>
        <begin position="237"/>
        <end position="248"/>
    </location>
</feature>
<gene>
    <name evidence="2" type="ORF">PHET_04127</name>
</gene>
<organism evidence="2 3">
    <name type="scientific">Paragonimus heterotremus</name>
    <dbReference type="NCBI Taxonomy" id="100268"/>
    <lineage>
        <taxon>Eukaryota</taxon>
        <taxon>Metazoa</taxon>
        <taxon>Spiralia</taxon>
        <taxon>Lophotrochozoa</taxon>
        <taxon>Platyhelminthes</taxon>
        <taxon>Trematoda</taxon>
        <taxon>Digenea</taxon>
        <taxon>Plagiorchiida</taxon>
        <taxon>Troglotremata</taxon>
        <taxon>Troglotrematidae</taxon>
        <taxon>Paragonimus</taxon>
    </lineage>
</organism>
<dbReference type="AlphaFoldDB" id="A0A8J4T287"/>
<evidence type="ECO:0000313" key="3">
    <source>
        <dbReference type="Proteomes" id="UP000748531"/>
    </source>
</evidence>
<sequence length="337" mass="39271">MNKPNPSNTDLRRIISHLEESQTRLTQLLGTHHRLQCVVNRLSLCCRIIFVNFCKTVIGRPETTAASHFERMLTKPEAEPITVDPARSRFVCEVYIQPGPLLRDTKNSPYTMTMASTLQADPDRNGHILAMPMSLYKRHCLMGTSTWKRNSRHRTDSLWEPENQIRPEYFQLHTDRTEFATPKIAPKCFTFAWLTSKNKLKDAEPMDSTTSFFFRLAQQKLRRHPNPNRTQRIWTHSQTTNDLPQSMTKRTKRVKRSSLEDEPTIDHIHYSQPQQGPRRPPSTAAFESISNTLLRCHTIDECPERRIERRNRSRLSDDHTGLPGNIKVIENRFRTSD</sequence>
<dbReference type="EMBL" id="LUCH01001776">
    <property type="protein sequence ID" value="KAF5402500.1"/>
    <property type="molecule type" value="Genomic_DNA"/>
</dbReference>
<reference evidence="2" key="1">
    <citation type="submission" date="2019-05" db="EMBL/GenBank/DDBJ databases">
        <title>Annotation for the trematode Paragonimus heterotremus.</title>
        <authorList>
            <person name="Choi Y.-J."/>
        </authorList>
    </citation>
    <scope>NUCLEOTIDE SEQUENCE</scope>
    <source>
        <strain evidence="2">LC</strain>
    </source>
</reference>
<name>A0A8J4T287_9TREM</name>
<dbReference type="Proteomes" id="UP000748531">
    <property type="component" value="Unassembled WGS sequence"/>
</dbReference>